<dbReference type="InterPro" id="IPR036249">
    <property type="entry name" value="Thioredoxin-like_sf"/>
</dbReference>
<accession>A0A7S3RPT7</accession>
<dbReference type="EMBL" id="HBIR01008353">
    <property type="protein sequence ID" value="CAE0530842.1"/>
    <property type="molecule type" value="Transcribed_RNA"/>
</dbReference>
<dbReference type="AlphaFoldDB" id="A0A7S3RPT7"/>
<proteinExistence type="predicted"/>
<dbReference type="PANTHER" id="PTHR21148">
    <property type="entry name" value="THIOREDOXIN DOMAIN-CONTAINING PROTEIN 9"/>
    <property type="match status" value="1"/>
</dbReference>
<dbReference type="SUPFAM" id="SSF52833">
    <property type="entry name" value="Thioredoxin-like"/>
    <property type="match status" value="1"/>
</dbReference>
<sequence>MKRKAEEKMEWQRNGHGRMAIVGDQKEFFSYTKSSARVVCLFTRESNRHGKILTEHLSMLAQRHLEARFICVDAEKAPFITEKLNIWMLPTIVCLKDNKVHKQHNGLDEIDSSGKYSSGMVEYLLHLDEMLDEAPLYERELQEEEEELADLDD</sequence>
<gene>
    <name evidence="1" type="ORF">EHUX00137_LOCUS5697</name>
</gene>
<dbReference type="Gene3D" id="3.40.30.10">
    <property type="entry name" value="Glutaredoxin"/>
    <property type="match status" value="1"/>
</dbReference>
<evidence type="ECO:0000313" key="1">
    <source>
        <dbReference type="EMBL" id="CAE0530842.1"/>
    </source>
</evidence>
<organism evidence="1">
    <name type="scientific">Emiliania huxleyi</name>
    <name type="common">Coccolithophore</name>
    <name type="synonym">Pontosphaera huxleyi</name>
    <dbReference type="NCBI Taxonomy" id="2903"/>
    <lineage>
        <taxon>Eukaryota</taxon>
        <taxon>Haptista</taxon>
        <taxon>Haptophyta</taxon>
        <taxon>Prymnesiophyceae</taxon>
        <taxon>Isochrysidales</taxon>
        <taxon>Noelaerhabdaceae</taxon>
        <taxon>Emiliania</taxon>
    </lineage>
</organism>
<reference evidence="1" key="1">
    <citation type="submission" date="2021-01" db="EMBL/GenBank/DDBJ databases">
        <authorList>
            <person name="Corre E."/>
            <person name="Pelletier E."/>
            <person name="Niang G."/>
            <person name="Scheremetjew M."/>
            <person name="Finn R."/>
            <person name="Kale V."/>
            <person name="Holt S."/>
            <person name="Cochrane G."/>
            <person name="Meng A."/>
            <person name="Brown T."/>
            <person name="Cohen L."/>
        </authorList>
    </citation>
    <scope>NUCLEOTIDE SEQUENCE</scope>
    <source>
        <strain evidence="1">379</strain>
    </source>
</reference>
<name>A0A7S3RPT7_EMIHU</name>
<protein>
    <recommendedName>
        <fullName evidence="2">Thioredoxin domain-containing protein</fullName>
    </recommendedName>
</protein>
<evidence type="ECO:0008006" key="2">
    <source>
        <dbReference type="Google" id="ProtNLM"/>
    </source>
</evidence>